<evidence type="ECO:0000256" key="3">
    <source>
        <dbReference type="ARBA" id="ARBA00023163"/>
    </source>
</evidence>
<keyword evidence="3" id="KW-0804">Transcription</keyword>
<accession>A0ABS3BPV8</accession>
<reference evidence="5 6" key="1">
    <citation type="submission" date="2021-03" db="EMBL/GenBank/DDBJ databases">
        <title>novel species isolated from a fishpond in China.</title>
        <authorList>
            <person name="Lu H."/>
            <person name="Cai Z."/>
        </authorList>
    </citation>
    <scope>NUCLEOTIDE SEQUENCE [LARGE SCALE GENOMIC DNA]</scope>
    <source>
        <strain evidence="5 6">JCM 31546</strain>
    </source>
</reference>
<dbReference type="CDD" id="cd06170">
    <property type="entry name" value="LuxR_C_like"/>
    <property type="match status" value="1"/>
</dbReference>
<keyword evidence="6" id="KW-1185">Reference proteome</keyword>
<dbReference type="Pfam" id="PF00196">
    <property type="entry name" value="GerE"/>
    <property type="match status" value="1"/>
</dbReference>
<dbReference type="InterPro" id="IPR036388">
    <property type="entry name" value="WH-like_DNA-bd_sf"/>
</dbReference>
<organism evidence="5 6">
    <name type="scientific">Algoriphagus aestuariicola</name>
    <dbReference type="NCBI Taxonomy" id="1852016"/>
    <lineage>
        <taxon>Bacteria</taxon>
        <taxon>Pseudomonadati</taxon>
        <taxon>Bacteroidota</taxon>
        <taxon>Cytophagia</taxon>
        <taxon>Cytophagales</taxon>
        <taxon>Cyclobacteriaceae</taxon>
        <taxon>Algoriphagus</taxon>
    </lineage>
</organism>
<dbReference type="Gene3D" id="1.10.10.10">
    <property type="entry name" value="Winged helix-like DNA-binding domain superfamily/Winged helix DNA-binding domain"/>
    <property type="match status" value="1"/>
</dbReference>
<dbReference type="EMBL" id="JAFKCW010000002">
    <property type="protein sequence ID" value="MBN7801188.1"/>
    <property type="molecule type" value="Genomic_DNA"/>
</dbReference>
<proteinExistence type="predicted"/>
<dbReference type="PANTHER" id="PTHR44688">
    <property type="entry name" value="DNA-BINDING TRANSCRIPTIONAL ACTIVATOR DEVR_DOSR"/>
    <property type="match status" value="1"/>
</dbReference>
<evidence type="ECO:0000256" key="1">
    <source>
        <dbReference type="ARBA" id="ARBA00023015"/>
    </source>
</evidence>
<evidence type="ECO:0000313" key="5">
    <source>
        <dbReference type="EMBL" id="MBN7801188.1"/>
    </source>
</evidence>
<keyword evidence="2" id="KW-0238">DNA-binding</keyword>
<dbReference type="PANTHER" id="PTHR44688:SF16">
    <property type="entry name" value="DNA-BINDING TRANSCRIPTIONAL ACTIVATOR DEVR_DOSR"/>
    <property type="match status" value="1"/>
</dbReference>
<dbReference type="PRINTS" id="PR00038">
    <property type="entry name" value="HTHLUXR"/>
</dbReference>
<gene>
    <name evidence="5" type="ORF">J0A67_09965</name>
</gene>
<dbReference type="Proteomes" id="UP000664698">
    <property type="component" value="Unassembled WGS sequence"/>
</dbReference>
<evidence type="ECO:0000259" key="4">
    <source>
        <dbReference type="PROSITE" id="PS50043"/>
    </source>
</evidence>
<sequence length="218" mass="25226">MEVSNERNSRVLSEKIGKFEELDRWLPGVKVIQRIEPAENLYLCQRGRDRYGLSQSFFKHLPMVEFRRQIFDAQDPHTCLIGTYSSHELYIRYSSADSPGEAELISVEIVKETEAGLGPLRVIQIFPSSLMGWVPAKTARIVSEMAFSKIHRRKFQQLTRRGREVLAFMVKGMSAEEIADRLFIGVNTVNTHKRRVREVLEIKSNYELLQYGLAFDLM</sequence>
<dbReference type="SUPFAM" id="SSF46894">
    <property type="entry name" value="C-terminal effector domain of the bipartite response regulators"/>
    <property type="match status" value="1"/>
</dbReference>
<evidence type="ECO:0000256" key="2">
    <source>
        <dbReference type="ARBA" id="ARBA00023125"/>
    </source>
</evidence>
<evidence type="ECO:0000313" key="6">
    <source>
        <dbReference type="Proteomes" id="UP000664698"/>
    </source>
</evidence>
<keyword evidence="1" id="KW-0805">Transcription regulation</keyword>
<dbReference type="PROSITE" id="PS50043">
    <property type="entry name" value="HTH_LUXR_2"/>
    <property type="match status" value="1"/>
</dbReference>
<name>A0ABS3BPV8_9BACT</name>
<dbReference type="InterPro" id="IPR016032">
    <property type="entry name" value="Sig_transdc_resp-reg_C-effctor"/>
</dbReference>
<feature type="domain" description="HTH luxR-type" evidence="4">
    <location>
        <begin position="151"/>
        <end position="216"/>
    </location>
</feature>
<protein>
    <submittedName>
        <fullName evidence="5">Helix-turn-helix transcriptional regulator</fullName>
    </submittedName>
</protein>
<dbReference type="SMART" id="SM00421">
    <property type="entry name" value="HTH_LUXR"/>
    <property type="match status" value="1"/>
</dbReference>
<dbReference type="InterPro" id="IPR000792">
    <property type="entry name" value="Tscrpt_reg_LuxR_C"/>
</dbReference>
<dbReference type="RefSeq" id="WP_206569163.1">
    <property type="nucleotide sequence ID" value="NZ_JAFKCW010000002.1"/>
</dbReference>
<comment type="caution">
    <text evidence="5">The sequence shown here is derived from an EMBL/GenBank/DDBJ whole genome shotgun (WGS) entry which is preliminary data.</text>
</comment>